<keyword evidence="5 12" id="KW-0597">Phosphoprotein</keyword>
<dbReference type="GO" id="GO:0042025">
    <property type="term" value="C:host cell nucleus"/>
    <property type="evidence" value="ECO:0007669"/>
    <property type="project" value="UniProtKB-SubCell"/>
</dbReference>
<comment type="similarity">
    <text evidence="2">Belongs to the papillomaviridae E8^E2C protein family.</text>
</comment>
<dbReference type="GO" id="GO:0006260">
    <property type="term" value="P:DNA replication"/>
    <property type="evidence" value="ECO:0007669"/>
    <property type="project" value="UniProtKB-KW"/>
</dbReference>
<dbReference type="GO" id="GO:0006351">
    <property type="term" value="P:DNA-templated transcription"/>
    <property type="evidence" value="ECO:0007669"/>
    <property type="project" value="UniProtKB-UniRule"/>
</dbReference>
<dbReference type="InterPro" id="IPR036050">
    <property type="entry name" value="Regulatory_protein_E2_N"/>
</dbReference>
<keyword evidence="4 12" id="KW-0244">Early protein</keyword>
<evidence type="ECO:0000256" key="2">
    <source>
        <dbReference type="ARBA" id="ARBA00007794"/>
    </source>
</evidence>
<dbReference type="Gene3D" id="1.10.287.30">
    <property type="entry name" value="E2 (early) protein, N terminal domain, subdomain 1"/>
    <property type="match status" value="1"/>
</dbReference>
<evidence type="ECO:0000256" key="10">
    <source>
        <dbReference type="ARBA" id="ARBA00023159"/>
    </source>
</evidence>
<evidence type="ECO:0000256" key="4">
    <source>
        <dbReference type="ARBA" id="ARBA00022518"/>
    </source>
</evidence>
<feature type="compositionally biased region" description="Low complexity" evidence="13">
    <location>
        <begin position="212"/>
        <end position="221"/>
    </location>
</feature>
<dbReference type="InterPro" id="IPR035975">
    <property type="entry name" value="E2/EBNA1_C_sf"/>
</dbReference>
<dbReference type="SUPFAM" id="SSF54957">
    <property type="entry name" value="Viral DNA-binding domain"/>
    <property type="match status" value="1"/>
</dbReference>
<comment type="caution">
    <text evidence="12">Lacks conserved residue(s) required for the propagation of feature annotation.</text>
</comment>
<keyword evidence="3 12" id="KW-0678">Repressor</keyword>
<dbReference type="Pfam" id="PF00511">
    <property type="entry name" value="PPV_E2_C"/>
    <property type="match status" value="1"/>
</dbReference>
<comment type="similarity">
    <text evidence="12">Belongs to the papillomaviridae E2 protein family.</text>
</comment>
<dbReference type="Pfam" id="PF00508">
    <property type="entry name" value="PPV_E2_N"/>
    <property type="match status" value="1"/>
</dbReference>
<evidence type="ECO:0000256" key="5">
    <source>
        <dbReference type="ARBA" id="ARBA00022553"/>
    </source>
</evidence>
<dbReference type="HAMAP" id="MF_04001">
    <property type="entry name" value="PPV_E2"/>
    <property type="match status" value="1"/>
</dbReference>
<evidence type="ECO:0000256" key="11">
    <source>
        <dbReference type="ARBA" id="ARBA00023163"/>
    </source>
</evidence>
<dbReference type="Gene3D" id="2.170.200.10">
    <property type="entry name" value="Papillomavirus E2 early protein domain"/>
    <property type="match status" value="1"/>
</dbReference>
<gene>
    <name evidence="12" type="primary">E2</name>
</gene>
<feature type="domain" description="Papillomavirus E2 C-terminal" evidence="15">
    <location>
        <begin position="325"/>
        <end position="402"/>
    </location>
</feature>
<keyword evidence="9 12" id="KW-0238">DNA-binding</keyword>
<reference evidence="16" key="1">
    <citation type="submission" date="2016-06" db="EMBL/GenBank/DDBJ databases">
        <title>Viral metagenomics study of bats from Saudi Arabia.</title>
        <authorList>
            <person name="Mishra N."/>
            <person name="Williams S.H."/>
            <person name="Lipkin W.I."/>
        </authorList>
    </citation>
    <scope>NUCLEOTIDE SEQUENCE</scope>
    <source>
        <strain evidence="16">KSA416</strain>
    </source>
</reference>
<comment type="subunit">
    <text evidence="12">Binds DNA as homodimer. Interacts with protein E1; this interaction greatly increases E1 DNA-binding activity. Interacts with protein L1; this interaction enhances E2-dependent replication and transcription activation. Interacts with protein L2; this interaction inhibits E2 transcriptional activity but not DNA replication function E2. Interacts with protein E7; this interaction inhibits E7 oncogenic activity. Interacts with host TAF1; this interaction modulates E2-dependent transcriptional regulation. Interacts with host BRD4; this interaction mediates E2 transcriptional activation function. Additionally, the interaction with host BRD4 on mitotic chromosomes mediates tethering of the viral genome. Interacts with host TOPBP1; this interaction is required for optimal viral DNA replication.</text>
</comment>
<dbReference type="GO" id="GO:0003700">
    <property type="term" value="F:DNA-binding transcription factor activity"/>
    <property type="evidence" value="ECO:0007669"/>
    <property type="project" value="UniProtKB-UniRule"/>
</dbReference>
<accession>A0A2Z2JNP7</accession>
<feature type="region of interest" description="Disordered" evidence="13">
    <location>
        <begin position="212"/>
        <end position="310"/>
    </location>
</feature>
<evidence type="ECO:0000259" key="15">
    <source>
        <dbReference type="Pfam" id="PF00511"/>
    </source>
</evidence>
<feature type="region of interest" description="DNA-binding domain" evidence="12">
    <location>
        <begin position="323"/>
        <end position="406"/>
    </location>
</feature>
<evidence type="ECO:0000256" key="3">
    <source>
        <dbReference type="ARBA" id="ARBA00022491"/>
    </source>
</evidence>
<proteinExistence type="inferred from homology"/>
<dbReference type="InterPro" id="IPR042503">
    <property type="entry name" value="Regulatory_protein_E2_N_1"/>
</dbReference>
<sequence length="406" mass="45875">MTELENLAQRLSSLEEEILRLLERDSQSLKDHIRYWNLQRKEQALLHYAKKKGYSRIGMTAVPSLQSSMARAREAIEMELEVTSLYQSAYAFEKWSISDVSFEKWITPPKYTFKKLGQAVELMYDDDPDNKSREVAWGAVYYKDDTNVWRRGTSGVDASGIYFTELDGFKNYYTKFEDLAAQYGSTGAYTVRVGSELIAVVISDSDTDEAAADAAAAADTAVQRAGSVSPPQTPTTEEAPSPRRGRRRRSRQQPTTAPRQQRQRRPPSGQREQRSRVRRSRGSSSCSGGQCTAPSPAQVGSRLQSTPSKGLGRVQRLLQEARDPPIILVRGGSNSLKCLRFRIRHKYSSLYVTVSTTWNWTHKQSEGYLQSRIIYLFKDENQREIFLKTVAFPPSVSWSLGSLNGI</sequence>
<evidence type="ECO:0000256" key="6">
    <source>
        <dbReference type="ARBA" id="ARBA00022562"/>
    </source>
</evidence>
<dbReference type="GO" id="GO:0003677">
    <property type="term" value="F:DNA binding"/>
    <property type="evidence" value="ECO:0007669"/>
    <property type="project" value="UniProtKB-UniRule"/>
</dbReference>
<evidence type="ECO:0000256" key="9">
    <source>
        <dbReference type="ARBA" id="ARBA00023125"/>
    </source>
</evidence>
<keyword evidence="7 12" id="KW-0235">DNA replication</keyword>
<name>A0A2Z2JNP7_9PAPI</name>
<keyword evidence="10 12" id="KW-0010">Activator</keyword>
<evidence type="ECO:0000256" key="1">
    <source>
        <dbReference type="ARBA" id="ARBA00004147"/>
    </source>
</evidence>
<organism evidence="16">
    <name type="scientific">Bat papillomavirus</name>
    <dbReference type="NCBI Taxonomy" id="2004707"/>
    <lineage>
        <taxon>Viruses</taxon>
        <taxon>Monodnaviria</taxon>
        <taxon>Shotokuvirae</taxon>
        <taxon>Cossaviricota</taxon>
        <taxon>Papovaviricetes</taxon>
        <taxon>Zurhausenvirales</taxon>
        <taxon>Papillomaviridae</taxon>
    </lineage>
</organism>
<dbReference type="InterPro" id="IPR033668">
    <property type="entry name" value="Reg_prot_E2"/>
</dbReference>
<dbReference type="EMBL" id="KX434763">
    <property type="protein sequence ID" value="ART66887.1"/>
    <property type="molecule type" value="Genomic_DNA"/>
</dbReference>
<dbReference type="GO" id="GO:0006275">
    <property type="term" value="P:regulation of DNA replication"/>
    <property type="evidence" value="ECO:0007669"/>
    <property type="project" value="UniProtKB-UniRule"/>
</dbReference>
<dbReference type="GO" id="GO:0000166">
    <property type="term" value="F:nucleotide binding"/>
    <property type="evidence" value="ECO:0007669"/>
    <property type="project" value="UniProtKB-UniRule"/>
</dbReference>
<keyword evidence="11 12" id="KW-0804">Transcription</keyword>
<protein>
    <recommendedName>
        <fullName evidence="12">Regulatory protein E2</fullName>
    </recommendedName>
</protein>
<evidence type="ECO:0000256" key="8">
    <source>
        <dbReference type="ARBA" id="ARBA00023015"/>
    </source>
</evidence>
<dbReference type="GO" id="GO:0039693">
    <property type="term" value="P:viral DNA genome replication"/>
    <property type="evidence" value="ECO:0007669"/>
    <property type="project" value="UniProtKB-UniRule"/>
</dbReference>
<evidence type="ECO:0000256" key="13">
    <source>
        <dbReference type="SAM" id="MobiDB-lite"/>
    </source>
</evidence>
<comment type="subcellular location">
    <subcellularLocation>
        <location evidence="1 12">Host nucleus</location>
    </subcellularLocation>
</comment>
<comment type="function">
    <text evidence="12">Plays a role in the initiation of viral DNA replication. A dimer of E2 interacts with a dimer of E1 in order to improve specificity of E1 DNA binding activity. Once the complex recognizes and binds DNA at specific sites, the E2 dimer is removed from DNA. E2 also regulates viral transcription through binding to the E2RE response element (5'-ACCNNNNNNGGT-3') present in multiple copies in the regulatory regions of the viral genome. Activates or represses transcription depending on E2RE's position with regards to proximal promoter elements including the TATA-box. Repression occurs by sterically hindering the assembly of the transcription initiation complex.</text>
</comment>
<comment type="PTM">
    <text evidence="12">Phosphorylated.</text>
</comment>
<dbReference type="InterPro" id="IPR012677">
    <property type="entry name" value="Nucleotide-bd_a/b_plait_sf"/>
</dbReference>
<dbReference type="Gene3D" id="3.30.70.330">
    <property type="match status" value="1"/>
</dbReference>
<evidence type="ECO:0000313" key="16">
    <source>
        <dbReference type="EMBL" id="ART66887.1"/>
    </source>
</evidence>
<dbReference type="InterPro" id="IPR001866">
    <property type="entry name" value="PPV_E2_N"/>
</dbReference>
<evidence type="ECO:0000256" key="7">
    <source>
        <dbReference type="ARBA" id="ARBA00022705"/>
    </source>
</evidence>
<dbReference type="InterPro" id="IPR000427">
    <property type="entry name" value="Papillomavirus_E2_C"/>
</dbReference>
<keyword evidence="6 12" id="KW-1048">Host nucleus</keyword>
<keyword evidence="8 12" id="KW-0805">Transcription regulation</keyword>
<dbReference type="SUPFAM" id="SSF51332">
    <property type="entry name" value="E2 regulatory, transactivation domain"/>
    <property type="match status" value="1"/>
</dbReference>
<feature type="compositionally biased region" description="Low complexity" evidence="13">
    <location>
        <begin position="252"/>
        <end position="270"/>
    </location>
</feature>
<dbReference type="InterPro" id="IPR042504">
    <property type="entry name" value="Regulatory_protein_E2_N_2"/>
</dbReference>
<evidence type="ECO:0000259" key="14">
    <source>
        <dbReference type="Pfam" id="PF00508"/>
    </source>
</evidence>
<evidence type="ECO:0000256" key="12">
    <source>
        <dbReference type="HAMAP-Rule" id="MF_04001"/>
    </source>
</evidence>
<feature type="domain" description="Papillomavirus E2 N-terminal" evidence="14">
    <location>
        <begin position="5"/>
        <end position="201"/>
    </location>
</feature>